<feature type="repeat" description="ANK" evidence="2">
    <location>
        <begin position="798"/>
        <end position="830"/>
    </location>
</feature>
<dbReference type="InterPro" id="IPR056884">
    <property type="entry name" value="NPHP3-like_N"/>
</dbReference>
<dbReference type="InterPro" id="IPR054471">
    <property type="entry name" value="GPIID_WHD"/>
</dbReference>
<evidence type="ECO:0000313" key="6">
    <source>
        <dbReference type="Proteomes" id="UP001301769"/>
    </source>
</evidence>
<keyword evidence="2" id="KW-0040">ANK repeat</keyword>
<dbReference type="PRINTS" id="PR01415">
    <property type="entry name" value="ANKYRIN"/>
</dbReference>
<gene>
    <name evidence="5" type="ORF">QBC37DRAFT_151893</name>
</gene>
<dbReference type="Pfam" id="PF00023">
    <property type="entry name" value="Ank"/>
    <property type="match status" value="1"/>
</dbReference>
<evidence type="ECO:0000313" key="5">
    <source>
        <dbReference type="EMBL" id="KAK4219149.1"/>
    </source>
</evidence>
<evidence type="ECO:0000256" key="1">
    <source>
        <dbReference type="ARBA" id="ARBA00022737"/>
    </source>
</evidence>
<dbReference type="Gene3D" id="3.40.50.300">
    <property type="entry name" value="P-loop containing nucleotide triphosphate hydrolases"/>
    <property type="match status" value="1"/>
</dbReference>
<evidence type="ECO:0000259" key="4">
    <source>
        <dbReference type="Pfam" id="PF24883"/>
    </source>
</evidence>
<dbReference type="Proteomes" id="UP001301769">
    <property type="component" value="Unassembled WGS sequence"/>
</dbReference>
<evidence type="ECO:0000256" key="2">
    <source>
        <dbReference type="PROSITE-ProRule" id="PRU00023"/>
    </source>
</evidence>
<reference evidence="5" key="1">
    <citation type="journal article" date="2023" name="Mol. Phylogenet. Evol.">
        <title>Genome-scale phylogeny and comparative genomics of the fungal order Sordariales.</title>
        <authorList>
            <person name="Hensen N."/>
            <person name="Bonometti L."/>
            <person name="Westerberg I."/>
            <person name="Brannstrom I.O."/>
            <person name="Guillou S."/>
            <person name="Cros-Aarteil S."/>
            <person name="Calhoun S."/>
            <person name="Haridas S."/>
            <person name="Kuo A."/>
            <person name="Mondo S."/>
            <person name="Pangilinan J."/>
            <person name="Riley R."/>
            <person name="LaButti K."/>
            <person name="Andreopoulos B."/>
            <person name="Lipzen A."/>
            <person name="Chen C."/>
            <person name="Yan M."/>
            <person name="Daum C."/>
            <person name="Ng V."/>
            <person name="Clum A."/>
            <person name="Steindorff A."/>
            <person name="Ohm R.A."/>
            <person name="Martin F."/>
            <person name="Silar P."/>
            <person name="Natvig D.O."/>
            <person name="Lalanne C."/>
            <person name="Gautier V."/>
            <person name="Ament-Velasquez S.L."/>
            <person name="Kruys A."/>
            <person name="Hutchinson M.I."/>
            <person name="Powell A.J."/>
            <person name="Barry K."/>
            <person name="Miller A.N."/>
            <person name="Grigoriev I.V."/>
            <person name="Debuchy R."/>
            <person name="Gladieux P."/>
            <person name="Hiltunen Thoren M."/>
            <person name="Johannesson H."/>
        </authorList>
    </citation>
    <scope>NUCLEOTIDE SEQUENCE</scope>
    <source>
        <strain evidence="5">PSN293</strain>
    </source>
</reference>
<protein>
    <submittedName>
        <fullName evidence="5">Ankyrin repeat-containing domain protein</fullName>
    </submittedName>
</protein>
<reference evidence="5" key="2">
    <citation type="submission" date="2023-05" db="EMBL/GenBank/DDBJ databases">
        <authorList>
            <consortium name="Lawrence Berkeley National Laboratory"/>
            <person name="Steindorff A."/>
            <person name="Hensen N."/>
            <person name="Bonometti L."/>
            <person name="Westerberg I."/>
            <person name="Brannstrom I.O."/>
            <person name="Guillou S."/>
            <person name="Cros-Aarteil S."/>
            <person name="Calhoun S."/>
            <person name="Haridas S."/>
            <person name="Kuo A."/>
            <person name="Mondo S."/>
            <person name="Pangilinan J."/>
            <person name="Riley R."/>
            <person name="Labutti K."/>
            <person name="Andreopoulos B."/>
            <person name="Lipzen A."/>
            <person name="Chen C."/>
            <person name="Yanf M."/>
            <person name="Daum C."/>
            <person name="Ng V."/>
            <person name="Clum A."/>
            <person name="Ohm R."/>
            <person name="Martin F."/>
            <person name="Silar P."/>
            <person name="Natvig D."/>
            <person name="Lalanne C."/>
            <person name="Gautier V."/>
            <person name="Ament-Velasquez S.L."/>
            <person name="Kruys A."/>
            <person name="Hutchinson M.I."/>
            <person name="Powell A.J."/>
            <person name="Barry K."/>
            <person name="Miller A.N."/>
            <person name="Grigoriev I.V."/>
            <person name="Debuchy R."/>
            <person name="Gladieux P."/>
            <person name="Thoren M.H."/>
            <person name="Johannesson H."/>
        </authorList>
    </citation>
    <scope>NUCLEOTIDE SEQUENCE</scope>
    <source>
        <strain evidence="5">PSN293</strain>
    </source>
</reference>
<feature type="domain" description="GPI inositol-deacylase winged helix" evidence="3">
    <location>
        <begin position="546"/>
        <end position="624"/>
    </location>
</feature>
<dbReference type="PROSITE" id="PS50088">
    <property type="entry name" value="ANK_REPEAT"/>
    <property type="match status" value="5"/>
</dbReference>
<evidence type="ECO:0000259" key="3">
    <source>
        <dbReference type="Pfam" id="PF22939"/>
    </source>
</evidence>
<feature type="repeat" description="ANK" evidence="2">
    <location>
        <begin position="1133"/>
        <end position="1165"/>
    </location>
</feature>
<dbReference type="AlphaFoldDB" id="A0AAN6YHC5"/>
<dbReference type="InterPro" id="IPR002110">
    <property type="entry name" value="Ankyrin_rpt"/>
</dbReference>
<dbReference type="InterPro" id="IPR027417">
    <property type="entry name" value="P-loop_NTPase"/>
</dbReference>
<comment type="caution">
    <text evidence="5">The sequence shown here is derived from an EMBL/GenBank/DDBJ whole genome shotgun (WGS) entry which is preliminary data.</text>
</comment>
<sequence>MSTALSKAAPLKAEIRLAQAVSQFEAELASDQKAAFRSQRSQAYQAPPTAQDVMSFTAKIDRETKNKSGGGRCFGPRLTNVLQAVQQFAALGDVVFGGSQNIIACGVWTLVRMSLLSLVNYSSYMDKLSTLLMVAGRSAPRYQKMALLYTRSRILRTSLSEYFIVIVQLCHHMLKTANRTKIGQMVSSLSDSALKSYETDLIRWASAVKEEADLLLSENIDDQGTRVKLLLKLSESEAYRQKLKIHCQILDSFSKYDYETTWKELRKVGNTGLLRATPKYASWKSELSSSTLLWRGKLGAGKSVLMANIVDDLNLHVAGSSVPVAYFFCRHDIAESLKARTVIGSFTRQILRPFPDLGTQDTIGETIPIPDCDRILSVLRTTLPSSFGAYFVLDGLDECPEKERFTILAQLRTLQQIFGLLVCLSSRSDASSAPWLVPSMTINSQMVTISDDNPDISCFIRSQLEYSIKTGALKVGDPAIVFEIEDALLQGSQGMFLWVALQIEALYISKTDDAIRKALEDLPADLPETFNRIIQRSGEAGSEYRIRIFKLIVAAFRPLTVDETREALSVVPGVTTWNPAHVINDVYSALACCGSLISIDEEALTVKLIHHSVRQFLLGQFSSSQAAFFNADCAHQAMGEINITYLNYGVFDTSLSTTVIPDIAAGGSPSRIVGSMDTIGLVQSLALKYLRSRKQPAYNMGMPLAEAAMKHPARNIDRLFFYDYAKLHWLDHVMFVPVTRQVTDELVKVINLHPSSEYIGHCPNGERSLLCWASKFGYEEILRALLDTGASPEIRNDFDMTPLYLAVSAGHLDIVKTLIDRGADVDFKSKNGMTPLMVAIRMQNQSMVSLLLSHGAKPHSVSNHEESQQLPNILPSSIQRMIHDLLSAGFEVYGNFFRRELPLVLAITAENSALIEILLSYGAKMGQSVVETDFNALEFAIFFCEHTTAFDTLMAKGAGFNPSSLSLAIKNRNLDMVKKFMKHMAMVGESLLEPENDEGNKPLRLAIWHHHVDIVDILIKHGAELNPPEGSEDPSPLMEAILAGDKQIMGLLIKRGADVNFRDSRGRTPLSLAVERGDLGIMDSLTSSRDFDPTKINCYDEEAPPLVTSRLRNADVISELLKLGASPDIMDVAGYTPLRHAIEASNPTVVKLLLEHGANPNLKTVNTPVVTPLGQAIFAGSFEIVKLLVAHGVRAGPIADTWSRSASQLAAINGHAKIAHYLEEHGL</sequence>
<feature type="repeat" description="ANK" evidence="2">
    <location>
        <begin position="1032"/>
        <end position="1064"/>
    </location>
</feature>
<dbReference type="SMART" id="SM00248">
    <property type="entry name" value="ANK"/>
    <property type="match status" value="11"/>
</dbReference>
<accession>A0AAN6YHC5</accession>
<dbReference type="EMBL" id="MU858049">
    <property type="protein sequence ID" value="KAK4219149.1"/>
    <property type="molecule type" value="Genomic_DNA"/>
</dbReference>
<dbReference type="PANTHER" id="PTHR10039:SF10">
    <property type="entry name" value="NACHT DOMAIN-CONTAINING PROTEIN"/>
    <property type="match status" value="1"/>
</dbReference>
<dbReference type="Gene3D" id="1.25.40.20">
    <property type="entry name" value="Ankyrin repeat-containing domain"/>
    <property type="match status" value="3"/>
</dbReference>
<feature type="repeat" description="ANK" evidence="2">
    <location>
        <begin position="998"/>
        <end position="1030"/>
    </location>
</feature>
<dbReference type="Pfam" id="PF24883">
    <property type="entry name" value="NPHP3_N"/>
    <property type="match status" value="1"/>
</dbReference>
<name>A0AAN6YHC5_9PEZI</name>
<proteinExistence type="predicted"/>
<dbReference type="PROSITE" id="PS50297">
    <property type="entry name" value="ANK_REP_REGION"/>
    <property type="match status" value="5"/>
</dbReference>
<dbReference type="SUPFAM" id="SSF48403">
    <property type="entry name" value="Ankyrin repeat"/>
    <property type="match status" value="2"/>
</dbReference>
<feature type="domain" description="Nephrocystin 3-like N-terminal" evidence="4">
    <location>
        <begin position="276"/>
        <end position="427"/>
    </location>
</feature>
<dbReference type="Pfam" id="PF12796">
    <property type="entry name" value="Ank_2"/>
    <property type="match status" value="3"/>
</dbReference>
<feature type="repeat" description="ANK" evidence="2">
    <location>
        <begin position="831"/>
        <end position="863"/>
    </location>
</feature>
<organism evidence="5 6">
    <name type="scientific">Rhypophila decipiens</name>
    <dbReference type="NCBI Taxonomy" id="261697"/>
    <lineage>
        <taxon>Eukaryota</taxon>
        <taxon>Fungi</taxon>
        <taxon>Dikarya</taxon>
        <taxon>Ascomycota</taxon>
        <taxon>Pezizomycotina</taxon>
        <taxon>Sordariomycetes</taxon>
        <taxon>Sordariomycetidae</taxon>
        <taxon>Sordariales</taxon>
        <taxon>Naviculisporaceae</taxon>
        <taxon>Rhypophila</taxon>
    </lineage>
</organism>
<dbReference type="InterPro" id="IPR036770">
    <property type="entry name" value="Ankyrin_rpt-contain_sf"/>
</dbReference>
<dbReference type="Pfam" id="PF22939">
    <property type="entry name" value="WHD_GPIID"/>
    <property type="match status" value="1"/>
</dbReference>
<dbReference type="PANTHER" id="PTHR10039">
    <property type="entry name" value="AMELOGENIN"/>
    <property type="match status" value="1"/>
</dbReference>
<keyword evidence="1" id="KW-0677">Repeat</keyword>
<keyword evidence="6" id="KW-1185">Reference proteome</keyword>